<comment type="similarity">
    <text evidence="1">Belongs to the AHA1 family.</text>
</comment>
<evidence type="ECO:0000313" key="4">
    <source>
        <dbReference type="Proteomes" id="UP000502331"/>
    </source>
</evidence>
<evidence type="ECO:0000313" key="3">
    <source>
        <dbReference type="EMBL" id="QIV86677.1"/>
    </source>
</evidence>
<reference evidence="3 4" key="1">
    <citation type="submission" date="2018-09" db="EMBL/GenBank/DDBJ databases">
        <title>Glutamicibacter mishrai S5-52T (LMG 29155T = KCTC 39846T).</title>
        <authorList>
            <person name="Das S.K."/>
        </authorList>
    </citation>
    <scope>NUCLEOTIDE SEQUENCE [LARGE SCALE GENOMIC DNA]</scope>
    <source>
        <strain evidence="3 4">S5-52</strain>
    </source>
</reference>
<gene>
    <name evidence="3" type="ORF">D3791_05745</name>
</gene>
<organism evidence="3 4">
    <name type="scientific">Glutamicibacter mishrai</name>
    <dbReference type="NCBI Taxonomy" id="1775880"/>
    <lineage>
        <taxon>Bacteria</taxon>
        <taxon>Bacillati</taxon>
        <taxon>Actinomycetota</taxon>
        <taxon>Actinomycetes</taxon>
        <taxon>Micrococcales</taxon>
        <taxon>Micrococcaceae</taxon>
        <taxon>Glutamicibacter</taxon>
    </lineage>
</organism>
<dbReference type="SUPFAM" id="SSF109854">
    <property type="entry name" value="DinB/YfiT-like putative metalloenzymes"/>
    <property type="match status" value="1"/>
</dbReference>
<dbReference type="Gene3D" id="3.30.530.20">
    <property type="match status" value="1"/>
</dbReference>
<dbReference type="Pfam" id="PF08327">
    <property type="entry name" value="AHSA1"/>
    <property type="match status" value="1"/>
</dbReference>
<keyword evidence="4" id="KW-1185">Reference proteome</keyword>
<accession>A0A6H0SL10</accession>
<name>A0A6H0SL10_9MICC</name>
<dbReference type="CDD" id="cd07814">
    <property type="entry name" value="SRPBCC_CalC_Aha1-like"/>
    <property type="match status" value="1"/>
</dbReference>
<evidence type="ECO:0000259" key="2">
    <source>
        <dbReference type="Pfam" id="PF08327"/>
    </source>
</evidence>
<dbReference type="RefSeq" id="WP_172511555.1">
    <property type="nucleotide sequence ID" value="NZ_CP032549.1"/>
</dbReference>
<dbReference type="InterPro" id="IPR034660">
    <property type="entry name" value="DinB/YfiT-like"/>
</dbReference>
<dbReference type="InterPro" id="IPR017517">
    <property type="entry name" value="Maleyloyr_isom"/>
</dbReference>
<dbReference type="InterPro" id="IPR013538">
    <property type="entry name" value="ASHA1/2-like_C"/>
</dbReference>
<dbReference type="NCBIfam" id="TIGR03083">
    <property type="entry name" value="maleylpyruvate isomerase family mycothiol-dependent enzyme"/>
    <property type="match status" value="1"/>
</dbReference>
<dbReference type="EMBL" id="CP032549">
    <property type="protein sequence ID" value="QIV86677.1"/>
    <property type="molecule type" value="Genomic_DNA"/>
</dbReference>
<dbReference type="SUPFAM" id="SSF55961">
    <property type="entry name" value="Bet v1-like"/>
    <property type="match status" value="1"/>
</dbReference>
<dbReference type="InterPro" id="IPR023393">
    <property type="entry name" value="START-like_dom_sf"/>
</dbReference>
<dbReference type="InterPro" id="IPR017520">
    <property type="entry name" value="CHP03086"/>
</dbReference>
<dbReference type="NCBIfam" id="TIGR03086">
    <property type="entry name" value="TIGR03086 family metal-binding protein"/>
    <property type="match status" value="1"/>
</dbReference>
<dbReference type="AlphaFoldDB" id="A0A6H0SL10"/>
<proteinExistence type="inferred from homology"/>
<sequence length="326" mass="34737">MSFERTVLLPVDADTAFNLLTNPERLRRWQTVAGRVDLQAGGSYRFTMAPGHQASGTFTEIDPGKRLVFTWGWEGSEAVPPGDSTVYITLEPWDEGTAVTLRHEGLNPGQSSGHADGWNHFLDRLKNFAESGQAVIDEWNAVPQPEDAIVSAEGSLAALQFVLNNVSATELRQATPCAEFTVSQLLDHLAGSISAIGKGLGVTVSDDPALAPEVRIANIAQPTLEAFAAHGLVGEIDLGFAVMPAKVVASILNLELMVHGWDFAQATGQDFEIHPGHAEYVLGLARKTVGPEQRASGSFAEETVIAESASSLDRLIAFTGRVPAGA</sequence>
<protein>
    <submittedName>
        <fullName evidence="3">TIGR03086 family protein</fullName>
    </submittedName>
</protein>
<evidence type="ECO:0000256" key="1">
    <source>
        <dbReference type="ARBA" id="ARBA00006817"/>
    </source>
</evidence>
<feature type="domain" description="Activator of Hsp90 ATPase homologue 1/2-like C-terminal" evidence="2">
    <location>
        <begin position="12"/>
        <end position="128"/>
    </location>
</feature>
<dbReference type="Proteomes" id="UP000502331">
    <property type="component" value="Chromosome"/>
</dbReference>